<sequence>MSNTSLPRSNVRCRVCNNFEARSVYFTSSYDRDSNAATSSRPQNANWTFSKLSGVFELRSAAASGCPACMLMSEIVIRWSKSWGSCDDRKKGIKVVCNFHDPTHDSIYLILSYLPQSGEARSQASPLLTLELYTHSSQVVPWPGMRIAGDIRKGPGSKQGRSLIRDWFTVCRKEHAGCKLTGKVAGLPTRVIDVSQRNRTGAVEPRLVCLKGKKKPYLALSHCWGDPKEVELPRTTTLNFKSRDDTDDWGKESLEMASIYRNARLVISAAGAANCNGGLFRDTTPPEIYDVKGRNGYRSAVYVRALTNHEDFVDVTTASSRPTENPLFTRAWAFQERLSARRTLHFCSNEMVWECNSSTQCECCGLQNMGTLESLKVGQSRLHKNRLRGRRDAEANMAYVHEAVEHWNEIVRQYTRCNLTYFSDRLPALSSLAEQLNIRSLGGYFAGLWGYAICETNALCWRKLPIQYSESSCAEFGGTCRKVAPSWSWASVEGEVEIDGYTKLWPGSCRYQSDCYLPQNIPYRKTEPNIASETELRHISMFEAWFLPRADIIRIDCTPENPSVPFSLLSEGYITLHGILTPASVLESWILEDQKKTSDTSQSGQSVFYPDEPFPLESMAQREHASCLWVLSYHHSYVEGDGVTFCLEDKHMIIDVALVLDRSDTVPGAYKRFGLLVRSTPLPESKIWEKDSVLLTEERTEFLQSRPSYVPMV</sequence>
<name>A0A1L7X4F9_9HELO</name>
<keyword evidence="3" id="KW-1185">Reference proteome</keyword>
<gene>
    <name evidence="2" type="ORF">PAC_09799</name>
</gene>
<dbReference type="Pfam" id="PF06985">
    <property type="entry name" value="HET"/>
    <property type="match status" value="1"/>
</dbReference>
<evidence type="ECO:0000313" key="3">
    <source>
        <dbReference type="Proteomes" id="UP000184330"/>
    </source>
</evidence>
<reference evidence="2 3" key="1">
    <citation type="submission" date="2016-03" db="EMBL/GenBank/DDBJ databases">
        <authorList>
            <person name="Ploux O."/>
        </authorList>
    </citation>
    <scope>NUCLEOTIDE SEQUENCE [LARGE SCALE GENOMIC DNA]</scope>
    <source>
        <strain evidence="2 3">UAMH 11012</strain>
    </source>
</reference>
<dbReference type="EMBL" id="FJOG01000015">
    <property type="protein sequence ID" value="CZR59904.1"/>
    <property type="molecule type" value="Genomic_DNA"/>
</dbReference>
<organism evidence="2 3">
    <name type="scientific">Phialocephala subalpina</name>
    <dbReference type="NCBI Taxonomy" id="576137"/>
    <lineage>
        <taxon>Eukaryota</taxon>
        <taxon>Fungi</taxon>
        <taxon>Dikarya</taxon>
        <taxon>Ascomycota</taxon>
        <taxon>Pezizomycotina</taxon>
        <taxon>Leotiomycetes</taxon>
        <taxon>Helotiales</taxon>
        <taxon>Mollisiaceae</taxon>
        <taxon>Phialocephala</taxon>
        <taxon>Phialocephala fortinii species complex</taxon>
    </lineage>
</organism>
<evidence type="ECO:0000313" key="2">
    <source>
        <dbReference type="EMBL" id="CZR59904.1"/>
    </source>
</evidence>
<dbReference type="PANTHER" id="PTHR33112:SF9">
    <property type="entry name" value="HETEROKARYON INCOMPATIBILITY DOMAIN-CONTAINING PROTEIN"/>
    <property type="match status" value="1"/>
</dbReference>
<dbReference type="STRING" id="576137.A0A1L7X4F9"/>
<protein>
    <recommendedName>
        <fullName evidence="1">Heterokaryon incompatibility domain-containing protein</fullName>
    </recommendedName>
</protein>
<feature type="domain" description="Heterokaryon incompatibility" evidence="1">
    <location>
        <begin position="243"/>
        <end position="336"/>
    </location>
</feature>
<proteinExistence type="predicted"/>
<evidence type="ECO:0000259" key="1">
    <source>
        <dbReference type="Pfam" id="PF06985"/>
    </source>
</evidence>
<dbReference type="InterPro" id="IPR010730">
    <property type="entry name" value="HET"/>
</dbReference>
<dbReference type="Proteomes" id="UP000184330">
    <property type="component" value="Unassembled WGS sequence"/>
</dbReference>
<accession>A0A1L7X4F9</accession>
<dbReference type="AlphaFoldDB" id="A0A1L7X4F9"/>
<dbReference type="PANTHER" id="PTHR33112">
    <property type="entry name" value="DOMAIN PROTEIN, PUTATIVE-RELATED"/>
    <property type="match status" value="1"/>
</dbReference>